<evidence type="ECO:0000256" key="2">
    <source>
        <dbReference type="SAM" id="MobiDB-lite"/>
    </source>
</evidence>
<dbReference type="InterPro" id="IPR012677">
    <property type="entry name" value="Nucleotide-bd_a/b_plait_sf"/>
</dbReference>
<keyword evidence="5" id="KW-1185">Reference proteome</keyword>
<dbReference type="OrthoDB" id="417481at2759"/>
<evidence type="ECO:0000313" key="5">
    <source>
        <dbReference type="Proteomes" id="UP000799776"/>
    </source>
</evidence>
<dbReference type="PANTHER" id="PTHR23189">
    <property type="entry name" value="RNA RECOGNITION MOTIF-CONTAINING"/>
    <property type="match status" value="1"/>
</dbReference>
<feature type="compositionally biased region" description="Polar residues" evidence="2">
    <location>
        <begin position="229"/>
        <end position="239"/>
    </location>
</feature>
<evidence type="ECO:0000259" key="3">
    <source>
        <dbReference type="Pfam" id="PF04059"/>
    </source>
</evidence>
<name>A0A9P4LWX1_9PEZI</name>
<comment type="caution">
    <text evidence="4">The sequence shown here is derived from an EMBL/GenBank/DDBJ whole genome shotgun (WGS) entry which is preliminary data.</text>
</comment>
<dbReference type="SUPFAM" id="SSF54928">
    <property type="entry name" value="RNA-binding domain, RBD"/>
    <property type="match status" value="1"/>
</dbReference>
<dbReference type="GO" id="GO:0003723">
    <property type="term" value="F:RNA binding"/>
    <property type="evidence" value="ECO:0007669"/>
    <property type="project" value="UniProtKB-KW"/>
</dbReference>
<feature type="region of interest" description="Disordered" evidence="2">
    <location>
        <begin position="202"/>
        <end position="239"/>
    </location>
</feature>
<dbReference type="AlphaFoldDB" id="A0A9P4LWX1"/>
<feature type="non-terminal residue" evidence="4">
    <location>
        <position position="239"/>
    </location>
</feature>
<protein>
    <recommendedName>
        <fullName evidence="3">Mei2-like C-terminal RNA recognition motif domain-containing protein</fullName>
    </recommendedName>
</protein>
<reference evidence="4" key="1">
    <citation type="journal article" date="2020" name="Stud. Mycol.">
        <title>101 Dothideomycetes genomes: a test case for predicting lifestyles and emergence of pathogens.</title>
        <authorList>
            <person name="Haridas S."/>
            <person name="Albert R."/>
            <person name="Binder M."/>
            <person name="Bloem J."/>
            <person name="Labutti K."/>
            <person name="Salamov A."/>
            <person name="Andreopoulos B."/>
            <person name="Baker S."/>
            <person name="Barry K."/>
            <person name="Bills G."/>
            <person name="Bluhm B."/>
            <person name="Cannon C."/>
            <person name="Castanera R."/>
            <person name="Culley D."/>
            <person name="Daum C."/>
            <person name="Ezra D."/>
            <person name="Gonzalez J."/>
            <person name="Henrissat B."/>
            <person name="Kuo A."/>
            <person name="Liang C."/>
            <person name="Lipzen A."/>
            <person name="Lutzoni F."/>
            <person name="Magnuson J."/>
            <person name="Mondo S."/>
            <person name="Nolan M."/>
            <person name="Ohm R."/>
            <person name="Pangilinan J."/>
            <person name="Park H.-J."/>
            <person name="Ramirez L."/>
            <person name="Alfaro M."/>
            <person name="Sun H."/>
            <person name="Tritt A."/>
            <person name="Yoshinaga Y."/>
            <person name="Zwiers L.-H."/>
            <person name="Turgeon B."/>
            <person name="Goodwin S."/>
            <person name="Spatafora J."/>
            <person name="Crous P."/>
            <person name="Grigoriev I."/>
        </authorList>
    </citation>
    <scope>NUCLEOTIDE SEQUENCE</scope>
    <source>
        <strain evidence="4">CBS 121410</strain>
    </source>
</reference>
<dbReference type="InterPro" id="IPR035979">
    <property type="entry name" value="RBD_domain_sf"/>
</dbReference>
<dbReference type="Gene3D" id="3.30.70.330">
    <property type="match status" value="1"/>
</dbReference>
<evidence type="ECO:0000256" key="1">
    <source>
        <dbReference type="ARBA" id="ARBA00022884"/>
    </source>
</evidence>
<sequence length="239" mass="27134">MTATSILTIGTNNRRYNNNGCEYVVSIAQYYPEAYDPIERRQRALEAPHAPNLPIRQNHAHNVNVVDEEKILLGQDVRTTVMVRNIPNQMTTYELEAILKSYVPGKYDFIYLRIDFHAMSNVGYAFVNLESPLDIYHLNACLKRNGWGAVETKKSPALSYATVQGREALIEKFRNSSVMEEGLDCRPRLFYTQTEAQKHAGDSWKKLSGKAQSFPGANNTSKLERSRQNAETQGLWASN</sequence>
<keyword evidence="1" id="KW-0694">RNA-binding</keyword>
<dbReference type="Pfam" id="PF04059">
    <property type="entry name" value="RRM_2"/>
    <property type="match status" value="1"/>
</dbReference>
<dbReference type="Proteomes" id="UP000799776">
    <property type="component" value="Unassembled WGS sequence"/>
</dbReference>
<proteinExistence type="predicted"/>
<evidence type="ECO:0000313" key="4">
    <source>
        <dbReference type="EMBL" id="KAF2087014.1"/>
    </source>
</evidence>
<dbReference type="EMBL" id="ML978722">
    <property type="protein sequence ID" value="KAF2087014.1"/>
    <property type="molecule type" value="Genomic_DNA"/>
</dbReference>
<organism evidence="4 5">
    <name type="scientific">Saccharata proteae CBS 121410</name>
    <dbReference type="NCBI Taxonomy" id="1314787"/>
    <lineage>
        <taxon>Eukaryota</taxon>
        <taxon>Fungi</taxon>
        <taxon>Dikarya</taxon>
        <taxon>Ascomycota</taxon>
        <taxon>Pezizomycotina</taxon>
        <taxon>Dothideomycetes</taxon>
        <taxon>Dothideomycetes incertae sedis</taxon>
        <taxon>Botryosphaeriales</taxon>
        <taxon>Saccharataceae</taxon>
        <taxon>Saccharata</taxon>
    </lineage>
</organism>
<accession>A0A9P4LWX1</accession>
<dbReference type="InterPro" id="IPR007201">
    <property type="entry name" value="Mei2-like_Rrm_C"/>
</dbReference>
<gene>
    <name evidence="4" type="ORF">K490DRAFT_43335</name>
</gene>
<feature type="domain" description="Mei2-like C-terminal RNA recognition motif" evidence="3">
    <location>
        <begin position="78"/>
        <end position="174"/>
    </location>
</feature>